<keyword evidence="2" id="KW-1185">Reference proteome</keyword>
<reference evidence="1 2" key="1">
    <citation type="journal article" date="2016" name="Sci. Rep.">
        <title>The Dendrobium catenatum Lindl. genome sequence provides insights into polysaccharide synthase, floral development and adaptive evolution.</title>
        <authorList>
            <person name="Zhang G.Q."/>
            <person name="Xu Q."/>
            <person name="Bian C."/>
            <person name="Tsai W.C."/>
            <person name="Yeh C.M."/>
            <person name="Liu K.W."/>
            <person name="Yoshida K."/>
            <person name="Zhang L.S."/>
            <person name="Chang S.B."/>
            <person name="Chen F."/>
            <person name="Shi Y."/>
            <person name="Su Y.Y."/>
            <person name="Zhang Y.Q."/>
            <person name="Chen L.J."/>
            <person name="Yin Y."/>
            <person name="Lin M."/>
            <person name="Huang H."/>
            <person name="Deng H."/>
            <person name="Wang Z.W."/>
            <person name="Zhu S.L."/>
            <person name="Zhao X."/>
            <person name="Deng C."/>
            <person name="Niu S.C."/>
            <person name="Huang J."/>
            <person name="Wang M."/>
            <person name="Liu G.H."/>
            <person name="Yang H.J."/>
            <person name="Xiao X.J."/>
            <person name="Hsiao Y.Y."/>
            <person name="Wu W.L."/>
            <person name="Chen Y.Y."/>
            <person name="Mitsuda N."/>
            <person name="Ohme-Takagi M."/>
            <person name="Luo Y.B."/>
            <person name="Van de Peer Y."/>
            <person name="Liu Z.J."/>
        </authorList>
    </citation>
    <scope>NUCLEOTIDE SEQUENCE [LARGE SCALE GENOMIC DNA]</scope>
    <source>
        <tissue evidence="1">The whole plant</tissue>
    </source>
</reference>
<reference evidence="1 2" key="2">
    <citation type="journal article" date="2017" name="Nature">
        <title>The Apostasia genome and the evolution of orchids.</title>
        <authorList>
            <person name="Zhang G.Q."/>
            <person name="Liu K.W."/>
            <person name="Li Z."/>
            <person name="Lohaus R."/>
            <person name="Hsiao Y.Y."/>
            <person name="Niu S.C."/>
            <person name="Wang J.Y."/>
            <person name="Lin Y.C."/>
            <person name="Xu Q."/>
            <person name="Chen L.J."/>
            <person name="Yoshida K."/>
            <person name="Fujiwara S."/>
            <person name="Wang Z.W."/>
            <person name="Zhang Y.Q."/>
            <person name="Mitsuda N."/>
            <person name="Wang M."/>
            <person name="Liu G.H."/>
            <person name="Pecoraro L."/>
            <person name="Huang H.X."/>
            <person name="Xiao X.J."/>
            <person name="Lin M."/>
            <person name="Wu X.Y."/>
            <person name="Wu W.L."/>
            <person name="Chen Y.Y."/>
            <person name="Chang S.B."/>
            <person name="Sakamoto S."/>
            <person name="Ohme-Takagi M."/>
            <person name="Yagi M."/>
            <person name="Zeng S.J."/>
            <person name="Shen C.Y."/>
            <person name="Yeh C.M."/>
            <person name="Luo Y.B."/>
            <person name="Tsai W.C."/>
            <person name="Van de Peer Y."/>
            <person name="Liu Z.J."/>
        </authorList>
    </citation>
    <scope>NUCLEOTIDE SEQUENCE [LARGE SCALE GENOMIC DNA]</scope>
    <source>
        <tissue evidence="1">The whole plant</tissue>
    </source>
</reference>
<dbReference type="EMBL" id="KZ502741">
    <property type="protein sequence ID" value="PKU73527.1"/>
    <property type="molecule type" value="Genomic_DNA"/>
</dbReference>
<evidence type="ECO:0000313" key="1">
    <source>
        <dbReference type="EMBL" id="PKU73527.1"/>
    </source>
</evidence>
<dbReference type="AlphaFoldDB" id="A0A2I0WCY6"/>
<sequence length="120" mass="14120">MPRTRVRPDPALSTPLATPARPLLALVPASGRHDYYAQRQAFLRSYTLSARESLGERLRRRWREIVDGGREALWNAVGWVFDEFSKRKRAILSALRWRMHRVGCFGSRQRRPEILIRNFF</sequence>
<proteinExistence type="predicted"/>
<accession>A0A2I0WCY6</accession>
<name>A0A2I0WCY6_9ASPA</name>
<dbReference type="Proteomes" id="UP000233837">
    <property type="component" value="Unassembled WGS sequence"/>
</dbReference>
<gene>
    <name evidence="1" type="ORF">MA16_Dca008091</name>
</gene>
<organism evidence="1 2">
    <name type="scientific">Dendrobium catenatum</name>
    <dbReference type="NCBI Taxonomy" id="906689"/>
    <lineage>
        <taxon>Eukaryota</taxon>
        <taxon>Viridiplantae</taxon>
        <taxon>Streptophyta</taxon>
        <taxon>Embryophyta</taxon>
        <taxon>Tracheophyta</taxon>
        <taxon>Spermatophyta</taxon>
        <taxon>Magnoliopsida</taxon>
        <taxon>Liliopsida</taxon>
        <taxon>Asparagales</taxon>
        <taxon>Orchidaceae</taxon>
        <taxon>Epidendroideae</taxon>
        <taxon>Malaxideae</taxon>
        <taxon>Dendrobiinae</taxon>
        <taxon>Dendrobium</taxon>
    </lineage>
</organism>
<evidence type="ECO:0000313" key="2">
    <source>
        <dbReference type="Proteomes" id="UP000233837"/>
    </source>
</evidence>
<protein>
    <submittedName>
        <fullName evidence="1">Uncharacterized protein</fullName>
    </submittedName>
</protein>